<dbReference type="HOGENOM" id="CLU_3096316_0_0_12"/>
<dbReference type="InterPro" id="IPR013321">
    <property type="entry name" value="Arc_rbn_hlx_hlx"/>
</dbReference>
<evidence type="ECO:0000313" key="1">
    <source>
        <dbReference type="EMBL" id="AEM20720.1"/>
    </source>
</evidence>
<protein>
    <recommendedName>
        <fullName evidence="3">Ribbon-helix-helix protein CopG domain-containing protein</fullName>
    </recommendedName>
</protein>
<dbReference type="Gene3D" id="1.10.1220.10">
    <property type="entry name" value="Met repressor-like"/>
    <property type="match status" value="1"/>
</dbReference>
<accession>G0EPK6</accession>
<gene>
    <name evidence="1" type="ordered locus">Bint_0084</name>
</gene>
<dbReference type="EMBL" id="CP002874">
    <property type="protein sequence ID" value="AEM20720.1"/>
    <property type="molecule type" value="Genomic_DNA"/>
</dbReference>
<dbReference type="RefSeq" id="WP_014486573.1">
    <property type="nucleotide sequence ID" value="NC_017243.1"/>
</dbReference>
<dbReference type="OrthoDB" id="9998548at2"/>
<dbReference type="InterPro" id="IPR010985">
    <property type="entry name" value="Ribbon_hlx_hlx"/>
</dbReference>
<reference evidence="1 2" key="1">
    <citation type="journal article" date="2011" name="BMC Genomics">
        <title>Complete genome sequence of Brachyspira intermedia reveals unique genomic features in Brachyspira species and phage-mediated horizontal gene transfer.</title>
        <authorList>
            <person name="Hafstrom T."/>
            <person name="Jansson D.S."/>
            <person name="Segerman B."/>
        </authorList>
    </citation>
    <scope>NUCLEOTIDE SEQUENCE [LARGE SCALE GENOMIC DNA]</scope>
    <source>
        <strain evidence="2">ATCC 51140 / PWS/A</strain>
    </source>
</reference>
<dbReference type="GO" id="GO:0006355">
    <property type="term" value="P:regulation of DNA-templated transcription"/>
    <property type="evidence" value="ECO:0007669"/>
    <property type="project" value="InterPro"/>
</dbReference>
<dbReference type="GeneID" id="44971441"/>
<evidence type="ECO:0000313" key="2">
    <source>
        <dbReference type="Proteomes" id="UP000008522"/>
    </source>
</evidence>
<dbReference type="Proteomes" id="UP000008522">
    <property type="component" value="Chromosome"/>
</dbReference>
<name>G0EPK6_BRAIP</name>
<keyword evidence="2" id="KW-1185">Reference proteome</keyword>
<dbReference type="KEGG" id="bip:Bint_0084"/>
<dbReference type="SUPFAM" id="SSF47598">
    <property type="entry name" value="Ribbon-helix-helix"/>
    <property type="match status" value="1"/>
</dbReference>
<proteinExistence type="predicted"/>
<dbReference type="AlphaFoldDB" id="G0EPK6"/>
<evidence type="ECO:0008006" key="3">
    <source>
        <dbReference type="Google" id="ProtNLM"/>
    </source>
</evidence>
<dbReference type="PATRIC" id="fig|1045858.4.peg.84"/>
<organism evidence="1 2">
    <name type="scientific">Brachyspira intermedia (strain ATCC 51140 / PWS/A)</name>
    <name type="common">Serpulina intermedia</name>
    <dbReference type="NCBI Taxonomy" id="1045858"/>
    <lineage>
        <taxon>Bacteria</taxon>
        <taxon>Pseudomonadati</taxon>
        <taxon>Spirochaetota</taxon>
        <taxon>Spirochaetia</taxon>
        <taxon>Brachyspirales</taxon>
        <taxon>Brachyspiraceae</taxon>
        <taxon>Brachyspira</taxon>
    </lineage>
</organism>
<sequence length="51" mass="6092">MDKNKYKTLAIGIDKEIYAELDKYCKEKSITKSQFMRKIVNNILKRIIKNI</sequence>